<sequence length="491" mass="53831">MDVNQDAALNLPRRSTPFVMPPRMSTASPTPSIKRGRGRPRIHPLPASSMLAKYEVFPPRGVPQLAPYNARDWPQRAQNPQPSPPHFQPATHDAEELRGTMQYTHLKGPQLRAELKRRNLPTTGGYDATLERLLEDDAERGSEATTLSTTLLKYVARGLNIVTAGYGLPADPAVLVGSEIIHYALNPFGLPSLTLYLTNNHSATISGAALRNALIGIDTQLMTTLRRLTGSEGPDNDVLPGSHPHRPLRILAASYGKRTSIAAKELVYDDAEEELWQTPRKTSLRGLGLAPKEVGKEKKPIWEERHVVLGLRLQGMLGYGYVFAYDASNEGECGGEGEVDQEGGCWGDVGLHACKKEVWEPLRVADGEVVRGLALGELERQAEMADGLSCGEDAEFSELSDVDEEVLRAGTVDVEAGVVENVRKRARYDSAVDVSPDAEDDTPCPGKGAIRLDPADREDEEVRPWEELEAARPAKRRLRGFGFRKTWMGGL</sequence>
<evidence type="ECO:0008006" key="4">
    <source>
        <dbReference type="Google" id="ProtNLM"/>
    </source>
</evidence>
<protein>
    <recommendedName>
        <fullName evidence="4">SAP domain-containing protein</fullName>
    </recommendedName>
</protein>
<dbReference type="OrthoDB" id="5356769at2759"/>
<dbReference type="EMBL" id="MU004185">
    <property type="protein sequence ID" value="KAF2498176.1"/>
    <property type="molecule type" value="Genomic_DNA"/>
</dbReference>
<proteinExistence type="predicted"/>
<feature type="region of interest" description="Disordered" evidence="1">
    <location>
        <begin position="1"/>
        <end position="45"/>
    </location>
</feature>
<evidence type="ECO:0000313" key="2">
    <source>
        <dbReference type="EMBL" id="KAF2498176.1"/>
    </source>
</evidence>
<keyword evidence="3" id="KW-1185">Reference proteome</keyword>
<dbReference type="Proteomes" id="UP000799750">
    <property type="component" value="Unassembled WGS sequence"/>
</dbReference>
<evidence type="ECO:0000256" key="1">
    <source>
        <dbReference type="SAM" id="MobiDB-lite"/>
    </source>
</evidence>
<reference evidence="2" key="1">
    <citation type="journal article" date="2020" name="Stud. Mycol.">
        <title>101 Dothideomycetes genomes: a test case for predicting lifestyles and emergence of pathogens.</title>
        <authorList>
            <person name="Haridas S."/>
            <person name="Albert R."/>
            <person name="Binder M."/>
            <person name="Bloem J."/>
            <person name="Labutti K."/>
            <person name="Salamov A."/>
            <person name="Andreopoulos B."/>
            <person name="Baker S."/>
            <person name="Barry K."/>
            <person name="Bills G."/>
            <person name="Bluhm B."/>
            <person name="Cannon C."/>
            <person name="Castanera R."/>
            <person name="Culley D."/>
            <person name="Daum C."/>
            <person name="Ezra D."/>
            <person name="Gonzalez J."/>
            <person name="Henrissat B."/>
            <person name="Kuo A."/>
            <person name="Liang C."/>
            <person name="Lipzen A."/>
            <person name="Lutzoni F."/>
            <person name="Magnuson J."/>
            <person name="Mondo S."/>
            <person name="Nolan M."/>
            <person name="Ohm R."/>
            <person name="Pangilinan J."/>
            <person name="Park H.-J."/>
            <person name="Ramirez L."/>
            <person name="Alfaro M."/>
            <person name="Sun H."/>
            <person name="Tritt A."/>
            <person name="Yoshinaga Y."/>
            <person name="Zwiers L.-H."/>
            <person name="Turgeon B."/>
            <person name="Goodwin S."/>
            <person name="Spatafora J."/>
            <person name="Crous P."/>
            <person name="Grigoriev I."/>
        </authorList>
    </citation>
    <scope>NUCLEOTIDE SEQUENCE</scope>
    <source>
        <strain evidence="2">CBS 269.34</strain>
    </source>
</reference>
<name>A0A6A6R110_9PEZI</name>
<feature type="region of interest" description="Disordered" evidence="1">
    <location>
        <begin position="72"/>
        <end position="91"/>
    </location>
</feature>
<dbReference type="Gene3D" id="1.10.720.30">
    <property type="entry name" value="SAP domain"/>
    <property type="match status" value="1"/>
</dbReference>
<dbReference type="InterPro" id="IPR036361">
    <property type="entry name" value="SAP_dom_sf"/>
</dbReference>
<gene>
    <name evidence="2" type="ORF">BU16DRAFT_536236</name>
</gene>
<organism evidence="2 3">
    <name type="scientific">Lophium mytilinum</name>
    <dbReference type="NCBI Taxonomy" id="390894"/>
    <lineage>
        <taxon>Eukaryota</taxon>
        <taxon>Fungi</taxon>
        <taxon>Dikarya</taxon>
        <taxon>Ascomycota</taxon>
        <taxon>Pezizomycotina</taxon>
        <taxon>Dothideomycetes</taxon>
        <taxon>Pleosporomycetidae</taxon>
        <taxon>Mytilinidiales</taxon>
        <taxon>Mytilinidiaceae</taxon>
        <taxon>Lophium</taxon>
    </lineage>
</organism>
<accession>A0A6A6R110</accession>
<dbReference type="AlphaFoldDB" id="A0A6A6R110"/>
<evidence type="ECO:0000313" key="3">
    <source>
        <dbReference type="Proteomes" id="UP000799750"/>
    </source>
</evidence>
<feature type="region of interest" description="Disordered" evidence="1">
    <location>
        <begin position="433"/>
        <end position="466"/>
    </location>
</feature>